<protein>
    <submittedName>
        <fullName evidence="1">Uncharacterized protein</fullName>
    </submittedName>
</protein>
<evidence type="ECO:0000313" key="1">
    <source>
        <dbReference type="EMBL" id="ACB52958.1"/>
    </source>
</evidence>
<dbReference type="STRING" id="43989.cce_3610"/>
<gene>
    <name evidence="1" type="ordered locus">cce_3610</name>
</gene>
<accession>B1X0R9</accession>
<dbReference type="HOGENOM" id="CLU_3232487_0_0_3"/>
<dbReference type="KEGG" id="cyt:cce_3610"/>
<dbReference type="AlphaFoldDB" id="B1X0R9"/>
<organism evidence="1 2">
    <name type="scientific">Crocosphaera subtropica (strain ATCC 51142 / BH68)</name>
    <name type="common">Cyanothece sp. (strain ATCC 51142)</name>
    <dbReference type="NCBI Taxonomy" id="43989"/>
    <lineage>
        <taxon>Bacteria</taxon>
        <taxon>Bacillati</taxon>
        <taxon>Cyanobacteriota</taxon>
        <taxon>Cyanophyceae</taxon>
        <taxon>Oscillatoriophycideae</taxon>
        <taxon>Chroococcales</taxon>
        <taxon>Aphanothecaceae</taxon>
        <taxon>Crocosphaera</taxon>
        <taxon>Crocosphaera subtropica</taxon>
    </lineage>
</organism>
<evidence type="ECO:0000313" key="2">
    <source>
        <dbReference type="Proteomes" id="UP000001203"/>
    </source>
</evidence>
<name>B1X0R9_CROS5</name>
<keyword evidence="2" id="KW-1185">Reference proteome</keyword>
<dbReference type="EMBL" id="CP000806">
    <property type="protein sequence ID" value="ACB52958.1"/>
    <property type="molecule type" value="Genomic_DNA"/>
</dbReference>
<reference evidence="1 2" key="1">
    <citation type="journal article" date="2008" name="Proc. Natl. Acad. Sci. U.S.A.">
        <title>The genome of Cyanothece 51142, a unicellular diazotrophic cyanobacterium important in the marine nitrogen cycle.</title>
        <authorList>
            <person name="Welsh E.A."/>
            <person name="Liberton M."/>
            <person name="Stoeckel J."/>
            <person name="Loh T."/>
            <person name="Elvitigala T."/>
            <person name="Wang C."/>
            <person name="Wollam A."/>
            <person name="Fulton R.S."/>
            <person name="Clifton S.W."/>
            <person name="Jacobs J.M."/>
            <person name="Aurora R."/>
            <person name="Ghosh B.K."/>
            <person name="Sherman L.A."/>
            <person name="Smith R.D."/>
            <person name="Wilson R.K."/>
            <person name="Pakrasi H.B."/>
        </authorList>
    </citation>
    <scope>NUCLEOTIDE SEQUENCE [LARGE SCALE GENOMIC DNA]</scope>
    <source>
        <strain evidence="2">ATCC 51142 / BH68</strain>
    </source>
</reference>
<dbReference type="Proteomes" id="UP000001203">
    <property type="component" value="Chromosome circular"/>
</dbReference>
<dbReference type="RefSeq" id="WP_009545229.1">
    <property type="nucleotide sequence ID" value="NC_010546.1"/>
</dbReference>
<sequence>MSLISLLQLVKLQPIHNDSEQGLILTGISGEKYEQVLEALVDY</sequence>
<proteinExistence type="predicted"/>